<dbReference type="PRINTS" id="PR00039">
    <property type="entry name" value="HTHLYSR"/>
</dbReference>
<evidence type="ECO:0000313" key="7">
    <source>
        <dbReference type="Proteomes" id="UP000192536"/>
    </source>
</evidence>
<dbReference type="STRING" id="1646377.BS640_15255"/>
<dbReference type="SUPFAM" id="SSF46785">
    <property type="entry name" value="Winged helix' DNA-binding domain"/>
    <property type="match status" value="1"/>
</dbReference>
<dbReference type="Pfam" id="PF00126">
    <property type="entry name" value="HTH_1"/>
    <property type="match status" value="1"/>
</dbReference>
<proteinExistence type="inferred from homology"/>
<accession>A0A1X0WCW0</accession>
<evidence type="ECO:0000259" key="5">
    <source>
        <dbReference type="PROSITE" id="PS50931"/>
    </source>
</evidence>
<dbReference type="PANTHER" id="PTHR30126:SF78">
    <property type="entry name" value="HTH LYSR-TYPE DOMAIN-CONTAINING PROTEIN"/>
    <property type="match status" value="1"/>
</dbReference>
<dbReference type="GO" id="GO:0003700">
    <property type="term" value="F:DNA-binding transcription factor activity"/>
    <property type="evidence" value="ECO:0007669"/>
    <property type="project" value="InterPro"/>
</dbReference>
<dbReference type="EMBL" id="MRWE01000026">
    <property type="protein sequence ID" value="ORJ24618.1"/>
    <property type="molecule type" value="Genomic_DNA"/>
</dbReference>
<evidence type="ECO:0000256" key="4">
    <source>
        <dbReference type="ARBA" id="ARBA00023163"/>
    </source>
</evidence>
<evidence type="ECO:0000256" key="2">
    <source>
        <dbReference type="ARBA" id="ARBA00023015"/>
    </source>
</evidence>
<keyword evidence="4" id="KW-0804">Transcription</keyword>
<dbReference type="CDD" id="cd05466">
    <property type="entry name" value="PBP2_LTTR_substrate"/>
    <property type="match status" value="1"/>
</dbReference>
<dbReference type="PANTHER" id="PTHR30126">
    <property type="entry name" value="HTH-TYPE TRANSCRIPTIONAL REGULATOR"/>
    <property type="match status" value="1"/>
</dbReference>
<gene>
    <name evidence="6" type="ORF">BS640_15255</name>
</gene>
<organism evidence="6 7">
    <name type="scientific">Rouxiella badensis</name>
    <dbReference type="NCBI Taxonomy" id="1646377"/>
    <lineage>
        <taxon>Bacteria</taxon>
        <taxon>Pseudomonadati</taxon>
        <taxon>Pseudomonadota</taxon>
        <taxon>Gammaproteobacteria</taxon>
        <taxon>Enterobacterales</taxon>
        <taxon>Yersiniaceae</taxon>
        <taxon>Rouxiella</taxon>
    </lineage>
</organism>
<dbReference type="AlphaFoldDB" id="A0A1X0WCW0"/>
<keyword evidence="2" id="KW-0805">Transcription regulation</keyword>
<dbReference type="SUPFAM" id="SSF53850">
    <property type="entry name" value="Periplasmic binding protein-like II"/>
    <property type="match status" value="1"/>
</dbReference>
<sequence>MNEKDWLIIHSVYQHKNITRAAEQLYTSQPALSYRLKQIERKLEIRLFEEGHKGLVFSAQGEYLAQHAQKVLRDLQQLKENLHSLEMAQQGEIAIGVSSNYAAYRLPPLLSRFRQSHPGIRINLMSGLSEEIFTLLQRGEIDIAIVKDDYHWKEGKELIDEDDYLLIGQQDFDFALLPHLPQIRIVHGQHVTQLLERWWNANFSHAPNIAMTVDKIEVCLGMVTHGLGYAIISSYLPLPDSLYRRPITLGGQPVKNRTWLLYRYNLQSSPMMQSFINILKSNQP</sequence>
<dbReference type="RefSeq" id="WP_084912877.1">
    <property type="nucleotide sequence ID" value="NZ_JAJGAQ010000004.1"/>
</dbReference>
<dbReference type="Pfam" id="PF03466">
    <property type="entry name" value="LysR_substrate"/>
    <property type="match status" value="1"/>
</dbReference>
<dbReference type="InterPro" id="IPR036388">
    <property type="entry name" value="WH-like_DNA-bd_sf"/>
</dbReference>
<evidence type="ECO:0000313" key="6">
    <source>
        <dbReference type="EMBL" id="ORJ24618.1"/>
    </source>
</evidence>
<dbReference type="InterPro" id="IPR000847">
    <property type="entry name" value="LysR_HTH_N"/>
</dbReference>
<protein>
    <submittedName>
        <fullName evidence="6">LysR family transcriptional regulator</fullName>
    </submittedName>
</protein>
<dbReference type="InterPro" id="IPR036390">
    <property type="entry name" value="WH_DNA-bd_sf"/>
</dbReference>
<evidence type="ECO:0000256" key="1">
    <source>
        <dbReference type="ARBA" id="ARBA00009437"/>
    </source>
</evidence>
<name>A0A1X0WCW0_9GAMM</name>
<dbReference type="Proteomes" id="UP000192536">
    <property type="component" value="Unassembled WGS sequence"/>
</dbReference>
<comment type="similarity">
    <text evidence="1">Belongs to the LysR transcriptional regulatory family.</text>
</comment>
<feature type="domain" description="HTH lysR-type" evidence="5">
    <location>
        <begin position="1"/>
        <end position="58"/>
    </location>
</feature>
<dbReference type="InterPro" id="IPR005119">
    <property type="entry name" value="LysR_subst-bd"/>
</dbReference>
<evidence type="ECO:0000256" key="3">
    <source>
        <dbReference type="ARBA" id="ARBA00023125"/>
    </source>
</evidence>
<dbReference type="PROSITE" id="PS50931">
    <property type="entry name" value="HTH_LYSR"/>
    <property type="match status" value="1"/>
</dbReference>
<dbReference type="Gene3D" id="1.10.10.10">
    <property type="entry name" value="Winged helix-like DNA-binding domain superfamily/Winged helix DNA-binding domain"/>
    <property type="match status" value="1"/>
</dbReference>
<dbReference type="GO" id="GO:0000976">
    <property type="term" value="F:transcription cis-regulatory region binding"/>
    <property type="evidence" value="ECO:0007669"/>
    <property type="project" value="TreeGrafter"/>
</dbReference>
<comment type="caution">
    <text evidence="6">The sequence shown here is derived from an EMBL/GenBank/DDBJ whole genome shotgun (WGS) entry which is preliminary data.</text>
</comment>
<reference evidence="6 7" key="1">
    <citation type="journal article" date="2017" name="Int. J. Syst. Evol. Microbiol.">
        <title>Rouxiella badensis sp. nov. and Rouxiella silvae sp. nov. isolated from peat bog soil in Germany and emendation of the genus description.</title>
        <authorList>
            <person name="Le Fleche-Mateos A."/>
            <person name="Kugler J.H."/>
            <person name="Hansen S.H."/>
            <person name="Syldatk C."/>
            <person name="Hausmann R."/>
            <person name="Lomprez F."/>
            <person name="Vandenbogaert M."/>
            <person name="Manuguerra J.C."/>
            <person name="Grimont P.A."/>
        </authorList>
    </citation>
    <scope>NUCLEOTIDE SEQUENCE [LARGE SCALE GENOMIC DNA]</scope>
    <source>
        <strain evidence="6 7">DSM 100043</strain>
    </source>
</reference>
<dbReference type="Gene3D" id="3.40.190.290">
    <property type="match status" value="1"/>
</dbReference>
<keyword evidence="3" id="KW-0238">DNA-binding</keyword>
<keyword evidence="7" id="KW-1185">Reference proteome</keyword>